<gene>
    <name evidence="7" type="ORF">P5673_029779</name>
</gene>
<dbReference type="GO" id="GO:0046872">
    <property type="term" value="F:metal ion binding"/>
    <property type="evidence" value="ECO:0007669"/>
    <property type="project" value="UniProtKB-KW"/>
</dbReference>
<dbReference type="GO" id="GO:0004222">
    <property type="term" value="F:metalloendopeptidase activity"/>
    <property type="evidence" value="ECO:0007669"/>
    <property type="project" value="InterPro"/>
</dbReference>
<evidence type="ECO:0000313" key="7">
    <source>
        <dbReference type="EMBL" id="KAK2549658.1"/>
    </source>
</evidence>
<dbReference type="GO" id="GO:0033615">
    <property type="term" value="P:mitochondrial proton-transporting ATP synthase complex assembly"/>
    <property type="evidence" value="ECO:0007669"/>
    <property type="project" value="TreeGrafter"/>
</dbReference>
<dbReference type="PANTHER" id="PTHR21711:SF0">
    <property type="entry name" value="MITOCHONDRIAL INNER MEMBRANE PROTEASE ATP23 HOMOLOG"/>
    <property type="match status" value="1"/>
</dbReference>
<dbReference type="PANTHER" id="PTHR21711">
    <property type="entry name" value="MITOCHONDRIAL INNER MEMBRANE PROTEASE"/>
    <property type="match status" value="1"/>
</dbReference>
<dbReference type="Pfam" id="PF09768">
    <property type="entry name" value="Peptidase_M76"/>
    <property type="match status" value="1"/>
</dbReference>
<comment type="similarity">
    <text evidence="1 6">Belongs to the peptidase M76 family.</text>
</comment>
<evidence type="ECO:0000256" key="3">
    <source>
        <dbReference type="ARBA" id="ARBA00022723"/>
    </source>
</evidence>
<keyword evidence="2 6" id="KW-0645">Protease</keyword>
<dbReference type="InterPro" id="IPR019165">
    <property type="entry name" value="Peptidase_M76_ATP23"/>
</dbReference>
<protein>
    <recommendedName>
        <fullName evidence="6">Mitochondrial inner membrane protease ATP23</fullName>
        <ecNumber evidence="6">3.4.24.-</ecNumber>
    </recommendedName>
</protein>
<evidence type="ECO:0000256" key="1">
    <source>
        <dbReference type="ARBA" id="ARBA00009915"/>
    </source>
</evidence>
<dbReference type="EMBL" id="JARQWQ010000122">
    <property type="protein sequence ID" value="KAK2549658.1"/>
    <property type="molecule type" value="Genomic_DNA"/>
</dbReference>
<evidence type="ECO:0000313" key="8">
    <source>
        <dbReference type="Proteomes" id="UP001249851"/>
    </source>
</evidence>
<accession>A0AAD9PVH6</accession>
<name>A0AAD9PVH6_ACRCE</name>
<evidence type="ECO:0000256" key="5">
    <source>
        <dbReference type="ARBA" id="ARBA00023049"/>
    </source>
</evidence>
<sequence>MIFHDTYQACFQDLSIFLMAEFLGEHGENYTRKSSIESNGRAHRKCQERLSKACRSSAYVKFMLDAMSKLGCMSWNHMLTDNKYHFCCLQMFLCENTIYSQRTMEDVLTHELIHAYDNCRIKYNPDDVRMLACTEIRAANLSGDCWFSKETFGRFKFGWKGHQQKCVKERAVKSILCVREISKQEAEDVVESVFDACFHDTDPFERIPP</sequence>
<keyword evidence="4 6" id="KW-0378">Hydrolase</keyword>
<comment type="caution">
    <text evidence="7">The sequence shown here is derived from an EMBL/GenBank/DDBJ whole genome shotgun (WGS) entry which is preliminary data.</text>
</comment>
<dbReference type="Proteomes" id="UP001249851">
    <property type="component" value="Unassembled WGS sequence"/>
</dbReference>
<proteinExistence type="inferred from homology"/>
<keyword evidence="8" id="KW-1185">Reference proteome</keyword>
<organism evidence="7 8">
    <name type="scientific">Acropora cervicornis</name>
    <name type="common">Staghorn coral</name>
    <dbReference type="NCBI Taxonomy" id="6130"/>
    <lineage>
        <taxon>Eukaryota</taxon>
        <taxon>Metazoa</taxon>
        <taxon>Cnidaria</taxon>
        <taxon>Anthozoa</taxon>
        <taxon>Hexacorallia</taxon>
        <taxon>Scleractinia</taxon>
        <taxon>Astrocoeniina</taxon>
        <taxon>Acroporidae</taxon>
        <taxon>Acropora</taxon>
    </lineage>
</organism>
<dbReference type="AlphaFoldDB" id="A0AAD9PVH6"/>
<evidence type="ECO:0000256" key="2">
    <source>
        <dbReference type="ARBA" id="ARBA00022670"/>
    </source>
</evidence>
<dbReference type="GO" id="GO:0005739">
    <property type="term" value="C:mitochondrion"/>
    <property type="evidence" value="ECO:0007669"/>
    <property type="project" value="GOC"/>
</dbReference>
<keyword evidence="3 6" id="KW-0479">Metal-binding</keyword>
<evidence type="ECO:0000256" key="6">
    <source>
        <dbReference type="RuleBase" id="RU364057"/>
    </source>
</evidence>
<dbReference type="EC" id="3.4.24.-" evidence="6"/>
<dbReference type="GO" id="GO:0034982">
    <property type="term" value="P:mitochondrial protein processing"/>
    <property type="evidence" value="ECO:0007669"/>
    <property type="project" value="TreeGrafter"/>
</dbReference>
<keyword evidence="5 6" id="KW-0482">Metalloprotease</keyword>
<reference evidence="7" key="1">
    <citation type="journal article" date="2023" name="G3 (Bethesda)">
        <title>Whole genome assembly and annotation of the endangered Caribbean coral Acropora cervicornis.</title>
        <authorList>
            <person name="Selwyn J.D."/>
            <person name="Vollmer S.V."/>
        </authorList>
    </citation>
    <scope>NUCLEOTIDE SEQUENCE</scope>
    <source>
        <strain evidence="7">K2</strain>
    </source>
</reference>
<evidence type="ECO:0000256" key="4">
    <source>
        <dbReference type="ARBA" id="ARBA00022801"/>
    </source>
</evidence>
<reference evidence="7" key="2">
    <citation type="journal article" date="2023" name="Science">
        <title>Genomic signatures of disease resistance in endangered staghorn corals.</title>
        <authorList>
            <person name="Vollmer S.V."/>
            <person name="Selwyn J.D."/>
            <person name="Despard B.A."/>
            <person name="Roesel C.L."/>
        </authorList>
    </citation>
    <scope>NUCLEOTIDE SEQUENCE</scope>
    <source>
        <strain evidence="7">K2</strain>
    </source>
</reference>